<dbReference type="Pfam" id="PF01894">
    <property type="entry name" value="YjbQ"/>
    <property type="match status" value="2"/>
</dbReference>
<proteinExistence type="inferred from homology"/>
<dbReference type="PANTHER" id="PTHR30615:SF8">
    <property type="entry name" value="UPF0047 PROTEIN C4A8.02C"/>
    <property type="match status" value="1"/>
</dbReference>
<reference evidence="3" key="1">
    <citation type="submission" date="2022-11" db="UniProtKB">
        <authorList>
            <consortium name="WormBaseParasite"/>
        </authorList>
    </citation>
    <scope>IDENTIFICATION</scope>
</reference>
<dbReference type="SUPFAM" id="SSF111038">
    <property type="entry name" value="YjbQ-like"/>
    <property type="match status" value="1"/>
</dbReference>
<comment type="similarity">
    <text evidence="1">Belongs to the UPF0047 family.</text>
</comment>
<evidence type="ECO:0000256" key="1">
    <source>
        <dbReference type="ARBA" id="ARBA00005534"/>
    </source>
</evidence>
<protein>
    <submittedName>
        <fullName evidence="3">Uncharacterized protein</fullName>
    </submittedName>
</protein>
<sequence length="138" mass="15168">MTGTLSIVMTSQCCHWFQHIISLKARNRGCHLVTDEIVKTLQQEISQIKIGILHLCVQHTSASISLNENKLRLKHTCEGSDDMPAHAKAAFVGATLNIPITDGKLNLGTWQGIWLCEHRNSGGSRNIVATIQGAVKEK</sequence>
<dbReference type="PANTHER" id="PTHR30615">
    <property type="entry name" value="UNCHARACTERIZED PROTEIN YJBQ-RELATED"/>
    <property type="match status" value="1"/>
</dbReference>
<accession>A0A915HWW7</accession>
<dbReference type="InterPro" id="IPR001602">
    <property type="entry name" value="UPF0047_YjbQ-like"/>
</dbReference>
<dbReference type="OMA" id="TWQGIFF"/>
<keyword evidence="2" id="KW-1185">Reference proteome</keyword>
<dbReference type="AlphaFoldDB" id="A0A915HWW7"/>
<dbReference type="WBParaSite" id="nRc.2.0.1.t06379-RA">
    <property type="protein sequence ID" value="nRc.2.0.1.t06379-RA"/>
    <property type="gene ID" value="nRc.2.0.1.g06379"/>
</dbReference>
<dbReference type="PIRSF" id="PIRSF004681">
    <property type="entry name" value="UCP004681"/>
    <property type="match status" value="1"/>
</dbReference>
<dbReference type="Gene3D" id="2.60.120.460">
    <property type="entry name" value="YjbQ-like"/>
    <property type="match status" value="2"/>
</dbReference>
<name>A0A915HWW7_ROMCU</name>
<organism evidence="2 3">
    <name type="scientific">Romanomermis culicivorax</name>
    <name type="common">Nematode worm</name>
    <dbReference type="NCBI Taxonomy" id="13658"/>
    <lineage>
        <taxon>Eukaryota</taxon>
        <taxon>Metazoa</taxon>
        <taxon>Ecdysozoa</taxon>
        <taxon>Nematoda</taxon>
        <taxon>Enoplea</taxon>
        <taxon>Dorylaimia</taxon>
        <taxon>Mermithida</taxon>
        <taxon>Mermithoidea</taxon>
        <taxon>Mermithidae</taxon>
        <taxon>Romanomermis</taxon>
    </lineage>
</organism>
<dbReference type="Proteomes" id="UP000887565">
    <property type="component" value="Unplaced"/>
</dbReference>
<evidence type="ECO:0000313" key="2">
    <source>
        <dbReference type="Proteomes" id="UP000887565"/>
    </source>
</evidence>
<dbReference type="InterPro" id="IPR035917">
    <property type="entry name" value="YjbQ-like_sf"/>
</dbReference>
<evidence type="ECO:0000313" key="3">
    <source>
        <dbReference type="WBParaSite" id="nRc.2.0.1.t06379-RA"/>
    </source>
</evidence>